<feature type="signal peptide" evidence="1">
    <location>
        <begin position="1"/>
        <end position="22"/>
    </location>
</feature>
<reference evidence="3 4" key="1">
    <citation type="submission" date="2020-11" db="EMBL/GenBank/DDBJ databases">
        <title>Fusibacter basophilias sp. nov.</title>
        <authorList>
            <person name="Qiu D."/>
        </authorList>
    </citation>
    <scope>NUCLEOTIDE SEQUENCE [LARGE SCALE GENOMIC DNA]</scope>
    <source>
        <strain evidence="3 4">Q10-2</strain>
    </source>
</reference>
<evidence type="ECO:0000313" key="4">
    <source>
        <dbReference type="Proteomes" id="UP000614200"/>
    </source>
</evidence>
<comment type="caution">
    <text evidence="3">The sequence shown here is derived from an EMBL/GenBank/DDBJ whole genome shotgun (WGS) entry which is preliminary data.</text>
</comment>
<proteinExistence type="predicted"/>
<feature type="domain" description="DUF2202" evidence="2">
    <location>
        <begin position="43"/>
        <end position="165"/>
    </location>
</feature>
<feature type="chain" id="PRO_5047094536" evidence="1">
    <location>
        <begin position="23"/>
        <end position="174"/>
    </location>
</feature>
<sequence>MKKTMLFILVLTLVSAMSLSFADIENYGATGALENDTHTLDEMLIYAIQDEYTALAEYELIMSEYGTIRPFSNIAKAETNHISWLEPLFEKYDIDLPVNESDQIVVLPNSLTEAYQTGVDAEVFNISMYESFLKEDLPADVKTVFEALKNASENHLNAFNNQVDRSSRFRRNQN</sequence>
<dbReference type="Gene3D" id="1.20.1260.10">
    <property type="match status" value="1"/>
</dbReference>
<dbReference type="InterPro" id="IPR019243">
    <property type="entry name" value="DUF2202"/>
</dbReference>
<organism evidence="3 4">
    <name type="scientific">Fusibacter ferrireducens</name>
    <dbReference type="NCBI Taxonomy" id="2785058"/>
    <lineage>
        <taxon>Bacteria</taxon>
        <taxon>Bacillati</taxon>
        <taxon>Bacillota</taxon>
        <taxon>Clostridia</taxon>
        <taxon>Eubacteriales</taxon>
        <taxon>Eubacteriales Family XII. Incertae Sedis</taxon>
        <taxon>Fusibacter</taxon>
    </lineage>
</organism>
<dbReference type="InterPro" id="IPR012347">
    <property type="entry name" value="Ferritin-like"/>
</dbReference>
<gene>
    <name evidence="3" type="ORF">ISU02_07110</name>
</gene>
<dbReference type="InterPro" id="IPR009078">
    <property type="entry name" value="Ferritin-like_SF"/>
</dbReference>
<dbReference type="RefSeq" id="WP_194701127.1">
    <property type="nucleotide sequence ID" value="NZ_JADKNH010000004.1"/>
</dbReference>
<keyword evidence="4" id="KW-1185">Reference proteome</keyword>
<dbReference type="SUPFAM" id="SSF47240">
    <property type="entry name" value="Ferritin-like"/>
    <property type="match status" value="1"/>
</dbReference>
<evidence type="ECO:0000313" key="3">
    <source>
        <dbReference type="EMBL" id="MBF4692882.1"/>
    </source>
</evidence>
<accession>A0ABR9ZR06</accession>
<evidence type="ECO:0000256" key="1">
    <source>
        <dbReference type="SAM" id="SignalP"/>
    </source>
</evidence>
<protein>
    <submittedName>
        <fullName evidence="3">DUF2202 domain-containing protein</fullName>
    </submittedName>
</protein>
<evidence type="ECO:0000259" key="2">
    <source>
        <dbReference type="Pfam" id="PF09968"/>
    </source>
</evidence>
<dbReference type="Pfam" id="PF09968">
    <property type="entry name" value="DUF2202"/>
    <property type="match status" value="1"/>
</dbReference>
<dbReference type="Proteomes" id="UP000614200">
    <property type="component" value="Unassembled WGS sequence"/>
</dbReference>
<keyword evidence="1" id="KW-0732">Signal</keyword>
<dbReference type="CDD" id="cd01048">
    <property type="entry name" value="Ferritin_like_AB2"/>
    <property type="match status" value="1"/>
</dbReference>
<dbReference type="EMBL" id="JADKNH010000004">
    <property type="protein sequence ID" value="MBF4692882.1"/>
    <property type="molecule type" value="Genomic_DNA"/>
</dbReference>
<name>A0ABR9ZR06_9FIRM</name>